<proteinExistence type="inferred from homology"/>
<organism evidence="8 9">
    <name type="scientific">Chitinimonas prasina</name>
    <dbReference type="NCBI Taxonomy" id="1434937"/>
    <lineage>
        <taxon>Bacteria</taxon>
        <taxon>Pseudomonadati</taxon>
        <taxon>Pseudomonadota</taxon>
        <taxon>Betaproteobacteria</taxon>
        <taxon>Neisseriales</taxon>
        <taxon>Chitinibacteraceae</taxon>
        <taxon>Chitinimonas</taxon>
    </lineage>
</organism>
<keyword evidence="9" id="KW-1185">Reference proteome</keyword>
<evidence type="ECO:0000256" key="5">
    <source>
        <dbReference type="ARBA" id="ARBA00022989"/>
    </source>
</evidence>
<evidence type="ECO:0000256" key="3">
    <source>
        <dbReference type="ARBA" id="ARBA00022519"/>
    </source>
</evidence>
<evidence type="ECO:0000313" key="8">
    <source>
        <dbReference type="EMBL" id="GLR13893.1"/>
    </source>
</evidence>
<accession>A0ABQ5YIT5</accession>
<dbReference type="Pfam" id="PF03631">
    <property type="entry name" value="Virul_fac_BrkB"/>
    <property type="match status" value="1"/>
</dbReference>
<protein>
    <recommendedName>
        <fullName evidence="7">UPF0761 membrane protein GCM10007907_26830</fullName>
    </recommendedName>
</protein>
<dbReference type="PANTHER" id="PTHR30213">
    <property type="entry name" value="INNER MEMBRANE PROTEIN YHJD"/>
    <property type="match status" value="1"/>
</dbReference>
<feature type="transmembrane region" description="Helical" evidence="7">
    <location>
        <begin position="37"/>
        <end position="63"/>
    </location>
</feature>
<feature type="transmembrane region" description="Helical" evidence="7">
    <location>
        <begin position="208"/>
        <end position="230"/>
    </location>
</feature>
<dbReference type="Proteomes" id="UP001156706">
    <property type="component" value="Unassembled WGS sequence"/>
</dbReference>
<feature type="transmembrane region" description="Helical" evidence="7">
    <location>
        <begin position="250"/>
        <end position="274"/>
    </location>
</feature>
<keyword evidence="5 7" id="KW-1133">Transmembrane helix</keyword>
<name>A0ABQ5YIT5_9NEIS</name>
<comment type="caution">
    <text evidence="8">The sequence shown here is derived from an EMBL/GenBank/DDBJ whole genome shotgun (WGS) entry which is preliminary data.</text>
</comment>
<dbReference type="PANTHER" id="PTHR30213:SF0">
    <property type="entry name" value="UPF0761 MEMBRANE PROTEIN YIHY"/>
    <property type="match status" value="1"/>
</dbReference>
<dbReference type="RefSeq" id="WP_284196992.1">
    <property type="nucleotide sequence ID" value="NZ_BSOG01000003.1"/>
</dbReference>
<feature type="transmembrane region" description="Helical" evidence="7">
    <location>
        <begin position="175"/>
        <end position="196"/>
    </location>
</feature>
<sequence length="412" mass="45934">MLRLSDYRRNVISKLPAPLDFALFVFRRLRDDRCLEAAGSLTFTTMLALVPFLTIALMVVSAFPMADSLTQEVKLFLIKNLVPDSAGKVISVYMRQFTENTGKLTLVGMATLALTALAMMATMDRTFNRIWRIRRSRPWMVKTLTYWGVLTLGPLLLGIGLTMTDWVADKAGSGALTAILNGSGFLMALAGFGLLYRVVPNCPVPPSHAWIAALFTTVALGLMKGLFGLYVRNFASYKLVYGAFASLPIFLLWLYLIWVIVLAGAVLSACLSYWHGEAWRRRAHPGQRLYDAVRLLLKLDDARRDGVTLQLGQLRRSLSLGQDELHELLERLAEKGWTQATRSGGWLLAVALERINLQALYHLLVTRPVAPPRAVDGLHDMLAERFGQVDDSLDISLAEMARQLRREAAPED</sequence>
<evidence type="ECO:0000256" key="1">
    <source>
        <dbReference type="ARBA" id="ARBA00004651"/>
    </source>
</evidence>
<keyword evidence="6 7" id="KW-0472">Membrane</keyword>
<evidence type="ECO:0000256" key="6">
    <source>
        <dbReference type="ARBA" id="ARBA00023136"/>
    </source>
</evidence>
<comment type="subcellular location">
    <subcellularLocation>
        <location evidence="1 7">Cell membrane</location>
        <topology evidence="1 7">Multi-pass membrane protein</topology>
    </subcellularLocation>
</comment>
<dbReference type="InterPro" id="IPR023679">
    <property type="entry name" value="UPF0761_bac"/>
</dbReference>
<evidence type="ECO:0000256" key="7">
    <source>
        <dbReference type="HAMAP-Rule" id="MF_00672"/>
    </source>
</evidence>
<keyword evidence="4 7" id="KW-0812">Transmembrane</keyword>
<dbReference type="NCBIfam" id="TIGR00765">
    <property type="entry name" value="yihY_not_rbn"/>
    <property type="match status" value="1"/>
</dbReference>
<gene>
    <name evidence="8" type="ORF">GCM10007907_26830</name>
</gene>
<feature type="transmembrane region" description="Helical" evidence="7">
    <location>
        <begin position="144"/>
        <end position="163"/>
    </location>
</feature>
<evidence type="ECO:0000313" key="9">
    <source>
        <dbReference type="Proteomes" id="UP001156706"/>
    </source>
</evidence>
<dbReference type="HAMAP" id="MF_00672">
    <property type="entry name" value="UPF0761"/>
    <property type="match status" value="1"/>
</dbReference>
<dbReference type="EMBL" id="BSOG01000003">
    <property type="protein sequence ID" value="GLR13893.1"/>
    <property type="molecule type" value="Genomic_DNA"/>
</dbReference>
<keyword evidence="2 7" id="KW-1003">Cell membrane</keyword>
<reference evidence="9" key="1">
    <citation type="journal article" date="2019" name="Int. J. Syst. Evol. Microbiol.">
        <title>The Global Catalogue of Microorganisms (GCM) 10K type strain sequencing project: providing services to taxonomists for standard genome sequencing and annotation.</title>
        <authorList>
            <consortium name="The Broad Institute Genomics Platform"/>
            <consortium name="The Broad Institute Genome Sequencing Center for Infectious Disease"/>
            <person name="Wu L."/>
            <person name="Ma J."/>
        </authorList>
    </citation>
    <scope>NUCLEOTIDE SEQUENCE [LARGE SCALE GENOMIC DNA]</scope>
    <source>
        <strain evidence="9">NBRC 110044</strain>
    </source>
</reference>
<keyword evidence="3" id="KW-0997">Cell inner membrane</keyword>
<comment type="similarity">
    <text evidence="7">Belongs to the UPF0761 family.</text>
</comment>
<feature type="transmembrane region" description="Helical" evidence="7">
    <location>
        <begin position="104"/>
        <end position="123"/>
    </location>
</feature>
<evidence type="ECO:0000256" key="2">
    <source>
        <dbReference type="ARBA" id="ARBA00022475"/>
    </source>
</evidence>
<evidence type="ECO:0000256" key="4">
    <source>
        <dbReference type="ARBA" id="ARBA00022692"/>
    </source>
</evidence>
<dbReference type="InterPro" id="IPR017039">
    <property type="entry name" value="Virul_fac_BrkB"/>
</dbReference>